<proteinExistence type="predicted"/>
<dbReference type="AlphaFoldDB" id="A0A8G2FEI2"/>
<dbReference type="EMBL" id="FTNE01000023">
    <property type="protein sequence ID" value="SIR30002.1"/>
    <property type="molecule type" value="Genomic_DNA"/>
</dbReference>
<accession>A0A8G2FEI2</accession>
<evidence type="ECO:0000313" key="2">
    <source>
        <dbReference type="Proteomes" id="UP000186308"/>
    </source>
</evidence>
<dbReference type="Gene3D" id="3.30.2310.20">
    <property type="entry name" value="RelE-like"/>
    <property type="match status" value="1"/>
</dbReference>
<protein>
    <submittedName>
        <fullName evidence="1">mRNA interferase RelE/StbE</fullName>
    </submittedName>
</protein>
<reference evidence="1 2" key="1">
    <citation type="submission" date="2017-01" db="EMBL/GenBank/DDBJ databases">
        <authorList>
            <person name="Varghese N."/>
            <person name="Submissions S."/>
        </authorList>
    </citation>
    <scope>NUCLEOTIDE SEQUENCE [LARGE SCALE GENOMIC DNA]</scope>
    <source>
        <strain evidence="1 2">ATCC 35905</strain>
    </source>
</reference>
<name>A0A8G2FEI2_ACIRU</name>
<dbReference type="SUPFAM" id="SSF143011">
    <property type="entry name" value="RelE-like"/>
    <property type="match status" value="1"/>
</dbReference>
<comment type="caution">
    <text evidence="1">The sequence shown here is derived from an EMBL/GenBank/DDBJ whole genome shotgun (WGS) entry which is preliminary data.</text>
</comment>
<evidence type="ECO:0000313" key="1">
    <source>
        <dbReference type="EMBL" id="SIR30002.1"/>
    </source>
</evidence>
<gene>
    <name evidence="1" type="ORF">SAMN05421828_12348</name>
</gene>
<sequence length="50" mass="5685">MTSQGDVKALQGRDGYRLRIGSYRVIFDEDATTILAIYIGRRATTTYKRS</sequence>
<dbReference type="Proteomes" id="UP000186308">
    <property type="component" value="Unassembled WGS sequence"/>
</dbReference>
<organism evidence="1 2">
    <name type="scientific">Acidiphilium rubrum</name>
    <dbReference type="NCBI Taxonomy" id="526"/>
    <lineage>
        <taxon>Bacteria</taxon>
        <taxon>Pseudomonadati</taxon>
        <taxon>Pseudomonadota</taxon>
        <taxon>Alphaproteobacteria</taxon>
        <taxon>Acetobacterales</taxon>
        <taxon>Acidocellaceae</taxon>
        <taxon>Acidiphilium</taxon>
    </lineage>
</organism>
<dbReference type="InterPro" id="IPR035093">
    <property type="entry name" value="RelE/ParE_toxin_dom_sf"/>
</dbReference>
<keyword evidence="2" id="KW-1185">Reference proteome</keyword>